<keyword evidence="5" id="KW-1185">Reference proteome</keyword>
<keyword evidence="1" id="KW-0677">Repeat</keyword>
<sequence length="852" mass="96459">MNSRMLDVTVAAKGTLAWLSKHPMHDAWAKNDQGILWIRGKPGSGKSTLMRRVLESTKKMLEDEKEVLILSFFFHGRGTALQRSPLGLYRSLLHQLLDAAPDIMIDLVESYKRNNKTRGECGTAWNWDQNELRDFLEGALREVSRTVSVWLFIDALDEVGEKDAVDLIQMSGSLIKDLPALTKFRFCFASRHYPVLTQDFKVNICLEDENLGDISEFVNTNLKIFSTNIIPDLVIERAGGIFMWARLVTERVLKLNREGMDEMEIEAQVHGVTPDLDDLYAEVLARLDDVASVQLFDWVCFARRPLTPEELLSAIGVKIPEPLGESQDGDESSVSGDPSRPHLSRMERRIGSLSGGLAEFVMTENGDQEPSTVVQFIHQSVQDFYVTKGLALVHDNPTDTTISQQIGKTHDCLLRACIRYRLPDATISQQIGEFHDFLSRGTSDNPNTDDGWLTRYASAKARFPLLAYAISSWSHHARESQKRGLSLDYLLQEEYLDWPSAHRAQVLSKSWIKTRHNSHACSILHVLAAEGLVGPLRVLIRQARDEGNVFIDVPDRQGKTPLVRAVECGRVEVVKLFVDETIPKKTGNWLRFNSQKTLPNSPPQVNFNLIHDERTILSKAVWSRNRAVVRLLINSGKLNVNRHLSEREFAGLTALSHAILAQEYDIMQDLLDCEQVDPNVMRREDSSLYWAISKKDHIALKALLNSSKVNVNQSTYESFIAAYPPLTYAARGENWHAVKALLETERVHAGIKRSRMPRLNFMDPHPSAAYVLIHENQIELLVKLRDAKVDGQAPSEQEKFSRMKGAIEEVLENPDMPPDEVQKLAEELMGDNVAEARIWGMDFPLRDDIFLY</sequence>
<dbReference type="PANTHER" id="PTHR10039">
    <property type="entry name" value="AMELOGENIN"/>
    <property type="match status" value="1"/>
</dbReference>
<feature type="region of interest" description="Disordered" evidence="2">
    <location>
        <begin position="322"/>
        <end position="345"/>
    </location>
</feature>
<dbReference type="EMBL" id="NIZV01000043">
    <property type="protein sequence ID" value="RSM16725.1"/>
    <property type="molecule type" value="Genomic_DNA"/>
</dbReference>
<dbReference type="PANTHER" id="PTHR10039:SF5">
    <property type="entry name" value="NACHT DOMAIN-CONTAINING PROTEIN"/>
    <property type="match status" value="1"/>
</dbReference>
<dbReference type="InterPro" id="IPR036770">
    <property type="entry name" value="Ankyrin_rpt-contain_sf"/>
</dbReference>
<evidence type="ECO:0000313" key="4">
    <source>
        <dbReference type="EMBL" id="RSM16725.1"/>
    </source>
</evidence>
<dbReference type="Proteomes" id="UP000288429">
    <property type="component" value="Unassembled WGS sequence"/>
</dbReference>
<dbReference type="InterPro" id="IPR002110">
    <property type="entry name" value="Ankyrin_rpt"/>
</dbReference>
<protein>
    <recommendedName>
        <fullName evidence="3">Nephrocystin 3-like N-terminal domain-containing protein</fullName>
    </recommendedName>
</protein>
<organism evidence="4 5">
    <name type="scientific">Fusarium ambrosium</name>
    <dbReference type="NCBI Taxonomy" id="131363"/>
    <lineage>
        <taxon>Eukaryota</taxon>
        <taxon>Fungi</taxon>
        <taxon>Dikarya</taxon>
        <taxon>Ascomycota</taxon>
        <taxon>Pezizomycotina</taxon>
        <taxon>Sordariomycetes</taxon>
        <taxon>Hypocreomycetidae</taxon>
        <taxon>Hypocreales</taxon>
        <taxon>Nectriaceae</taxon>
        <taxon>Fusarium</taxon>
        <taxon>Fusarium solani species complex</taxon>
    </lineage>
</organism>
<comment type="caution">
    <text evidence="4">The sequence shown here is derived from an EMBL/GenBank/DDBJ whole genome shotgun (WGS) entry which is preliminary data.</text>
</comment>
<dbReference type="SMART" id="SM00248">
    <property type="entry name" value="ANK"/>
    <property type="match status" value="6"/>
</dbReference>
<feature type="domain" description="Nephrocystin 3-like N-terminal" evidence="3">
    <location>
        <begin position="14"/>
        <end position="191"/>
    </location>
</feature>
<gene>
    <name evidence="4" type="ORF">CDV31_004497</name>
</gene>
<evidence type="ECO:0000259" key="3">
    <source>
        <dbReference type="Pfam" id="PF24883"/>
    </source>
</evidence>
<dbReference type="Gene3D" id="3.40.50.300">
    <property type="entry name" value="P-loop containing nucleotide triphosphate hydrolases"/>
    <property type="match status" value="1"/>
</dbReference>
<dbReference type="InterPro" id="IPR027417">
    <property type="entry name" value="P-loop_NTPase"/>
</dbReference>
<accession>A0A428UR13</accession>
<evidence type="ECO:0000256" key="1">
    <source>
        <dbReference type="ARBA" id="ARBA00022737"/>
    </source>
</evidence>
<proteinExistence type="predicted"/>
<evidence type="ECO:0000256" key="2">
    <source>
        <dbReference type="SAM" id="MobiDB-lite"/>
    </source>
</evidence>
<name>A0A428UR13_9HYPO</name>
<evidence type="ECO:0000313" key="5">
    <source>
        <dbReference type="Proteomes" id="UP000288429"/>
    </source>
</evidence>
<reference evidence="4 5" key="1">
    <citation type="submission" date="2017-06" db="EMBL/GenBank/DDBJ databases">
        <title>Cmopartive genomic analysis of Ambrosia Fusariam Clade fungi.</title>
        <authorList>
            <person name="Stajich J.E."/>
            <person name="Carrillo J."/>
            <person name="Kijimoto T."/>
            <person name="Eskalen A."/>
            <person name="O'Donnell K."/>
            <person name="Kasson M."/>
        </authorList>
    </citation>
    <scope>NUCLEOTIDE SEQUENCE [LARGE SCALE GENOMIC DNA]</scope>
    <source>
        <strain evidence="4 5">NRRL 20438</strain>
    </source>
</reference>
<dbReference type="SUPFAM" id="SSF52540">
    <property type="entry name" value="P-loop containing nucleoside triphosphate hydrolases"/>
    <property type="match status" value="1"/>
</dbReference>
<dbReference type="AlphaFoldDB" id="A0A428UR13"/>
<dbReference type="SUPFAM" id="SSF48403">
    <property type="entry name" value="Ankyrin repeat"/>
    <property type="match status" value="1"/>
</dbReference>
<dbReference type="Gene3D" id="1.25.40.20">
    <property type="entry name" value="Ankyrin repeat-containing domain"/>
    <property type="match status" value="2"/>
</dbReference>
<dbReference type="InterPro" id="IPR056884">
    <property type="entry name" value="NPHP3-like_N"/>
</dbReference>
<dbReference type="Pfam" id="PF24883">
    <property type="entry name" value="NPHP3_N"/>
    <property type="match status" value="1"/>
</dbReference>